<reference evidence="1" key="2">
    <citation type="journal article" date="2021" name="Genome Biol. Evol.">
        <title>Developing a high-quality reference genome for a parasitic bivalve with doubly uniparental inheritance (Bivalvia: Unionida).</title>
        <authorList>
            <person name="Smith C.H."/>
        </authorList>
    </citation>
    <scope>NUCLEOTIDE SEQUENCE</scope>
    <source>
        <strain evidence="1">CHS0354</strain>
        <tissue evidence="1">Mantle</tissue>
    </source>
</reference>
<evidence type="ECO:0000313" key="2">
    <source>
        <dbReference type="Proteomes" id="UP001195483"/>
    </source>
</evidence>
<comment type="caution">
    <text evidence="1">The sequence shown here is derived from an EMBL/GenBank/DDBJ whole genome shotgun (WGS) entry which is preliminary data.</text>
</comment>
<keyword evidence="2" id="KW-1185">Reference proteome</keyword>
<proteinExistence type="predicted"/>
<dbReference type="Gene3D" id="2.120.10.30">
    <property type="entry name" value="TolB, C-terminal domain"/>
    <property type="match status" value="1"/>
</dbReference>
<sequence length="423" mass="48323">MEEKMKSQLHFYCNLVGEKYERTETTTLEVEFSLRIHSMLSLSLSELGKVATTTSTNTLPLTCFQHKKKCQVQKLDVIDLQVPTGNTLQCYDVTFLPGDRVMLAVLKSNQCILLSSSHWFITSHTLTSEPWNVCVLDDDQKVAVSLYNKSKIQILSVVVEVIRPVRTITTKYNCAGIEAAGKGEMVVNGYCDKNKSQWSLITTSGEVKCSHQYDSADYSNSYVALNNMETRIYVTIYMMDSLLCFDMEGRKQFTYSPENLGGPFGVAVDRYENIYVLRFLSDKIHQLSPDGSVIQEHLKQIIHKTKVNADTIQKDKADILHHIHSLIAKLQKLEDDIIVSLERNYKSENLNLQAQENRGSSLIIAIHSDLTQLELFRIHGSEVQKFIMLHNLDLNQSVYFRAISEYQMETKEVRMLIKRLVLS</sequence>
<organism evidence="1 2">
    <name type="scientific">Potamilus streckersoni</name>
    <dbReference type="NCBI Taxonomy" id="2493646"/>
    <lineage>
        <taxon>Eukaryota</taxon>
        <taxon>Metazoa</taxon>
        <taxon>Spiralia</taxon>
        <taxon>Lophotrochozoa</taxon>
        <taxon>Mollusca</taxon>
        <taxon>Bivalvia</taxon>
        <taxon>Autobranchia</taxon>
        <taxon>Heteroconchia</taxon>
        <taxon>Palaeoheterodonta</taxon>
        <taxon>Unionida</taxon>
        <taxon>Unionoidea</taxon>
        <taxon>Unionidae</taxon>
        <taxon>Ambleminae</taxon>
        <taxon>Lampsilini</taxon>
        <taxon>Potamilus</taxon>
    </lineage>
</organism>
<reference evidence="1" key="3">
    <citation type="submission" date="2023-05" db="EMBL/GenBank/DDBJ databases">
        <authorList>
            <person name="Smith C.H."/>
        </authorList>
    </citation>
    <scope>NUCLEOTIDE SEQUENCE</scope>
    <source>
        <strain evidence="1">CHS0354</strain>
        <tissue evidence="1">Mantle</tissue>
    </source>
</reference>
<dbReference type="InterPro" id="IPR011042">
    <property type="entry name" value="6-blade_b-propeller_TolB-like"/>
</dbReference>
<reference evidence="1" key="1">
    <citation type="journal article" date="2021" name="Genome Biol. Evol.">
        <title>A High-Quality Reference Genome for a Parasitic Bivalve with Doubly Uniparental Inheritance (Bivalvia: Unionida).</title>
        <authorList>
            <person name="Smith C.H."/>
        </authorList>
    </citation>
    <scope>NUCLEOTIDE SEQUENCE</scope>
    <source>
        <strain evidence="1">CHS0354</strain>
    </source>
</reference>
<evidence type="ECO:0000313" key="1">
    <source>
        <dbReference type="EMBL" id="KAK3609029.1"/>
    </source>
</evidence>
<dbReference type="EMBL" id="JAEAOA010001261">
    <property type="protein sequence ID" value="KAK3609029.1"/>
    <property type="molecule type" value="Genomic_DNA"/>
</dbReference>
<dbReference type="AlphaFoldDB" id="A0AAE0WCC5"/>
<protein>
    <submittedName>
        <fullName evidence="1">Uncharacterized protein</fullName>
    </submittedName>
</protein>
<dbReference type="SUPFAM" id="SSF101898">
    <property type="entry name" value="NHL repeat"/>
    <property type="match status" value="1"/>
</dbReference>
<gene>
    <name evidence="1" type="ORF">CHS0354_020692</name>
</gene>
<dbReference type="Proteomes" id="UP001195483">
    <property type="component" value="Unassembled WGS sequence"/>
</dbReference>
<name>A0AAE0WCC5_9BIVA</name>
<accession>A0AAE0WCC5</accession>